<accession>A0A6N9YTR0</accession>
<keyword evidence="2" id="KW-0378">Hydrolase</keyword>
<dbReference type="InterPro" id="IPR005135">
    <property type="entry name" value="Endo/exonuclease/phosphatase"/>
</dbReference>
<gene>
    <name evidence="2" type="ORF">G1H11_23180</name>
</gene>
<dbReference type="GO" id="GO:0004519">
    <property type="term" value="F:endonuclease activity"/>
    <property type="evidence" value="ECO:0007669"/>
    <property type="project" value="UniProtKB-KW"/>
</dbReference>
<dbReference type="Gene3D" id="3.60.10.10">
    <property type="entry name" value="Endonuclease/exonuclease/phosphatase"/>
    <property type="match status" value="1"/>
</dbReference>
<dbReference type="Pfam" id="PF03372">
    <property type="entry name" value="Exo_endo_phos"/>
    <property type="match status" value="1"/>
</dbReference>
<protein>
    <submittedName>
        <fullName evidence="2">Endonuclease</fullName>
    </submittedName>
</protein>
<organism evidence="2 3">
    <name type="scientific">Phytoactinopolyspora alkaliphila</name>
    <dbReference type="NCBI Taxonomy" id="1783498"/>
    <lineage>
        <taxon>Bacteria</taxon>
        <taxon>Bacillati</taxon>
        <taxon>Actinomycetota</taxon>
        <taxon>Actinomycetes</taxon>
        <taxon>Jiangellales</taxon>
        <taxon>Jiangellaceae</taxon>
        <taxon>Phytoactinopolyspora</taxon>
    </lineage>
</organism>
<dbReference type="AlphaFoldDB" id="A0A6N9YTR0"/>
<dbReference type="RefSeq" id="WP_163820996.1">
    <property type="nucleotide sequence ID" value="NZ_JAAGOB010000017.1"/>
</dbReference>
<proteinExistence type="predicted"/>
<feature type="domain" description="Endonuclease/exonuclease/phosphatase" evidence="1">
    <location>
        <begin position="9"/>
        <end position="246"/>
    </location>
</feature>
<reference evidence="2 3" key="1">
    <citation type="submission" date="2020-02" db="EMBL/GenBank/DDBJ databases">
        <authorList>
            <person name="Li X.-J."/>
            <person name="Feng X.-M."/>
        </authorList>
    </citation>
    <scope>NUCLEOTIDE SEQUENCE [LARGE SCALE GENOMIC DNA]</scope>
    <source>
        <strain evidence="2 3">CGMCC 4.7225</strain>
    </source>
</reference>
<evidence type="ECO:0000259" key="1">
    <source>
        <dbReference type="Pfam" id="PF03372"/>
    </source>
</evidence>
<keyword evidence="3" id="KW-1185">Reference proteome</keyword>
<comment type="caution">
    <text evidence="2">The sequence shown here is derived from an EMBL/GenBank/DDBJ whole genome shotgun (WGS) entry which is preliminary data.</text>
</comment>
<dbReference type="SUPFAM" id="SSF56219">
    <property type="entry name" value="DNase I-like"/>
    <property type="match status" value="1"/>
</dbReference>
<sequence>MTPFTFVAMTYNLWGEHRLRARRDALKSLFAVREPDIVGVQELHPKSRALIDDALPGHARVDDAFPGWGSRGNIWWNRDMFHLTEYGAEDVGIRGEHNRLFWVRLKPAGRDDLPSLVFSTAHFTWPGHPQERLDDVNPRVDQARHTVAALDRLAGDGPCMFVVDINDYARPLWVMRQGGFTDSFAALGASSPPTHPVVPLVEPGSGWAAPGAVQKALDWIYHRGPLRPRTTEVVDFFYEGQAPSDHKPVVATYTLA</sequence>
<dbReference type="InterPro" id="IPR036691">
    <property type="entry name" value="Endo/exonu/phosph_ase_sf"/>
</dbReference>
<dbReference type="EMBL" id="JAAGOB010000017">
    <property type="protein sequence ID" value="NED98208.1"/>
    <property type="molecule type" value="Genomic_DNA"/>
</dbReference>
<keyword evidence="2" id="KW-0540">Nuclease</keyword>
<name>A0A6N9YTR0_9ACTN</name>
<evidence type="ECO:0000313" key="2">
    <source>
        <dbReference type="EMBL" id="NED98208.1"/>
    </source>
</evidence>
<dbReference type="Proteomes" id="UP000469185">
    <property type="component" value="Unassembled WGS sequence"/>
</dbReference>
<keyword evidence="2" id="KW-0255">Endonuclease</keyword>
<evidence type="ECO:0000313" key="3">
    <source>
        <dbReference type="Proteomes" id="UP000469185"/>
    </source>
</evidence>